<dbReference type="RefSeq" id="YP_009029524.1">
    <property type="nucleotide sequence ID" value="NC_024085.1"/>
</dbReference>
<dbReference type="EMBL" id="KC509525">
    <property type="protein sequence ID" value="AGH29055.1"/>
    <property type="molecule type" value="Genomic_DNA"/>
</dbReference>
<dbReference type="PANTHER" id="PTHR11545:SF41">
    <property type="entry name" value="50S RIBOSOMAL PROTEIN L13, CHLOROPLASTIC"/>
    <property type="match status" value="1"/>
</dbReference>
<comment type="similarity">
    <text evidence="1 4 5">Belongs to the universal ribosomal protein uL13 family.</text>
</comment>
<dbReference type="PIRSF" id="PIRSF002181">
    <property type="entry name" value="Ribosomal_L13"/>
    <property type="match status" value="1"/>
</dbReference>
<comment type="subunit">
    <text evidence="4">Part of the 50S ribosomal subunit.</text>
</comment>
<sequence length="139" mass="16004">MNETFIPTSDYNKRKWYIIDCQDKRLGRVASLSIALLAGKHKSYYHPSLDTGDYVILINAECLTLDRDITKFHVFSPGRPGRSLKRLVNALPERIIEKCIFGMLPNGFPRKHLSKRLKVYQGSQHPHSAQNPIKLEELK</sequence>
<keyword evidence="2 4" id="KW-0689">Ribosomal protein</keyword>
<keyword evidence="6" id="KW-0150">Chloroplast</keyword>
<keyword evidence="6" id="KW-0934">Plastid</keyword>
<dbReference type="GO" id="GO:0003735">
    <property type="term" value="F:structural constituent of ribosome"/>
    <property type="evidence" value="ECO:0007669"/>
    <property type="project" value="InterPro"/>
</dbReference>
<comment type="subcellular location">
    <subcellularLocation>
        <location evidence="4">Plastid</location>
        <location evidence="4">Chloroplast</location>
    </subcellularLocation>
</comment>
<name>A0A023HB75_LITUN</name>
<dbReference type="InterPro" id="IPR005823">
    <property type="entry name" value="Ribosomal_uL13_bac-type"/>
</dbReference>
<dbReference type="InterPro" id="IPR005822">
    <property type="entry name" value="Ribosomal_uL13"/>
</dbReference>
<dbReference type="GO" id="GO:0017148">
    <property type="term" value="P:negative regulation of translation"/>
    <property type="evidence" value="ECO:0007669"/>
    <property type="project" value="TreeGrafter"/>
</dbReference>
<dbReference type="GeneID" id="19740633"/>
<dbReference type="InterPro" id="IPR036899">
    <property type="entry name" value="Ribosomal_uL13_sf"/>
</dbReference>
<dbReference type="Pfam" id="PF00572">
    <property type="entry name" value="Ribosomal_L13"/>
    <property type="match status" value="1"/>
</dbReference>
<dbReference type="AlphaFoldDB" id="A0A023HB75"/>
<evidence type="ECO:0000256" key="1">
    <source>
        <dbReference type="ARBA" id="ARBA00006227"/>
    </source>
</evidence>
<gene>
    <name evidence="4 6" type="primary">rpl13</name>
</gene>
<dbReference type="GO" id="GO:0005762">
    <property type="term" value="C:mitochondrial large ribosomal subunit"/>
    <property type="evidence" value="ECO:0007669"/>
    <property type="project" value="TreeGrafter"/>
</dbReference>
<dbReference type="PANTHER" id="PTHR11545">
    <property type="entry name" value="RIBOSOMAL PROTEIN L13"/>
    <property type="match status" value="1"/>
</dbReference>
<evidence type="ECO:0000256" key="3">
    <source>
        <dbReference type="ARBA" id="ARBA00023274"/>
    </source>
</evidence>
<evidence type="ECO:0000256" key="5">
    <source>
        <dbReference type="RuleBase" id="RU003877"/>
    </source>
</evidence>
<evidence type="ECO:0000313" key="6">
    <source>
        <dbReference type="EMBL" id="AGH29055.1"/>
    </source>
</evidence>
<dbReference type="InterPro" id="IPR023563">
    <property type="entry name" value="Ribosomal_uL13_CS"/>
</dbReference>
<reference evidence="6" key="1">
    <citation type="journal article" date="2014" name="Genome Biol. Evol.">
        <title>Serial gene losses and foreign DNA underlie size and sequence variation in the plastid genomes of diatoms.</title>
        <authorList>
            <person name="Ruck E.C."/>
            <person name="Nakov T."/>
            <person name="Jansen R.K."/>
            <person name="Theriot E.C."/>
            <person name="Alverson A.J."/>
        </authorList>
    </citation>
    <scope>NUCLEOTIDE SEQUENCE</scope>
    <source>
        <strain evidence="6">Ccmp1797</strain>
    </source>
</reference>
<dbReference type="Gene3D" id="3.90.1180.10">
    <property type="entry name" value="Ribosomal protein L13"/>
    <property type="match status" value="1"/>
</dbReference>
<proteinExistence type="inferred from homology"/>
<dbReference type="GO" id="GO:0009507">
    <property type="term" value="C:chloroplast"/>
    <property type="evidence" value="ECO:0007669"/>
    <property type="project" value="UniProtKB-SubCell"/>
</dbReference>
<protein>
    <recommendedName>
        <fullName evidence="4">Large ribosomal subunit protein uL13c</fullName>
    </recommendedName>
</protein>
<keyword evidence="3 4" id="KW-0687">Ribonucleoprotein</keyword>
<dbReference type="NCBIfam" id="TIGR01066">
    <property type="entry name" value="rplM_bact"/>
    <property type="match status" value="1"/>
</dbReference>
<dbReference type="HAMAP" id="MF_01366">
    <property type="entry name" value="Ribosomal_uL13"/>
    <property type="match status" value="1"/>
</dbReference>
<dbReference type="GO" id="GO:0003729">
    <property type="term" value="F:mRNA binding"/>
    <property type="evidence" value="ECO:0007669"/>
    <property type="project" value="TreeGrafter"/>
</dbReference>
<dbReference type="SUPFAM" id="SSF52161">
    <property type="entry name" value="Ribosomal protein L13"/>
    <property type="match status" value="1"/>
</dbReference>
<evidence type="ECO:0000256" key="4">
    <source>
        <dbReference type="HAMAP-Rule" id="MF_01366"/>
    </source>
</evidence>
<accession>A0A023HB75</accession>
<dbReference type="GO" id="GO:0006412">
    <property type="term" value="P:translation"/>
    <property type="evidence" value="ECO:0007669"/>
    <property type="project" value="UniProtKB-UniRule"/>
</dbReference>
<geneLocation type="chloroplast" evidence="6"/>
<dbReference type="CDD" id="cd00392">
    <property type="entry name" value="Ribosomal_L13"/>
    <property type="match status" value="1"/>
</dbReference>
<evidence type="ECO:0000256" key="2">
    <source>
        <dbReference type="ARBA" id="ARBA00022980"/>
    </source>
</evidence>
<organism evidence="6">
    <name type="scientific">Lithodesmium undulatum</name>
    <name type="common">Marine centric diatom</name>
    <dbReference type="NCBI Taxonomy" id="59812"/>
    <lineage>
        <taxon>Eukaryota</taxon>
        <taxon>Sar</taxon>
        <taxon>Stramenopiles</taxon>
        <taxon>Ochrophyta</taxon>
        <taxon>Bacillariophyta</taxon>
        <taxon>Mediophyceae</taxon>
        <taxon>Lithodesmiophycidae</taxon>
        <taxon>Lithodesmiales</taxon>
        <taxon>Lithodesmiaceae</taxon>
        <taxon>Lithodesmium</taxon>
    </lineage>
</organism>
<dbReference type="PROSITE" id="PS00783">
    <property type="entry name" value="RIBOSOMAL_L13"/>
    <property type="match status" value="1"/>
</dbReference>